<accession>A0A183J1T7</accession>
<dbReference type="AlphaFoldDB" id="A0A183J1T7"/>
<dbReference type="OrthoDB" id="5809439at2759"/>
<dbReference type="WBParaSite" id="SBAD_0001018601-mRNA-1">
    <property type="protein sequence ID" value="SBAD_0001018601-mRNA-1"/>
    <property type="gene ID" value="SBAD_0001018601"/>
</dbReference>
<dbReference type="EMBL" id="UZAM01013240">
    <property type="protein sequence ID" value="VDP26504.1"/>
    <property type="molecule type" value="Genomic_DNA"/>
</dbReference>
<evidence type="ECO:0000313" key="1">
    <source>
        <dbReference type="EMBL" id="VDP26504.1"/>
    </source>
</evidence>
<reference evidence="1 2" key="2">
    <citation type="submission" date="2018-11" db="EMBL/GenBank/DDBJ databases">
        <authorList>
            <consortium name="Pathogen Informatics"/>
        </authorList>
    </citation>
    <scope>NUCLEOTIDE SEQUENCE [LARGE SCALE GENOMIC DNA]</scope>
</reference>
<gene>
    <name evidence="1" type="ORF">SBAD_LOCUS9835</name>
</gene>
<protein>
    <submittedName>
        <fullName evidence="1 3">Uncharacterized protein</fullName>
    </submittedName>
</protein>
<name>A0A183J1T7_9BILA</name>
<dbReference type="Proteomes" id="UP000270296">
    <property type="component" value="Unassembled WGS sequence"/>
</dbReference>
<proteinExistence type="predicted"/>
<reference evidence="3" key="1">
    <citation type="submission" date="2016-06" db="UniProtKB">
        <authorList>
            <consortium name="WormBaseParasite"/>
        </authorList>
    </citation>
    <scope>IDENTIFICATION</scope>
</reference>
<sequence>MYESAGRRSRPFRRSRSVHSLSTSNVLSLTSPSRTVPLAYSSLHHLKYVSEIYRPKVYNRYWQDSDIWDDYAWDSRHYMSPLYWSTYYWPLRRYYYYDLPYSWNWYYPTISYYPRYSRSYFLDSIDPVFWRRYDNYRYYPQWWKYRSEYDYDDVKSRIRWYRRNILDYDSLERYWLRPRYLDRISSIYSSDSYRPVWYSSPRRYYYSFSTL</sequence>
<evidence type="ECO:0000313" key="3">
    <source>
        <dbReference type="WBParaSite" id="SBAD_0001018601-mRNA-1"/>
    </source>
</evidence>
<keyword evidence="2" id="KW-1185">Reference proteome</keyword>
<organism evidence="3">
    <name type="scientific">Soboliphyme baturini</name>
    <dbReference type="NCBI Taxonomy" id="241478"/>
    <lineage>
        <taxon>Eukaryota</taxon>
        <taxon>Metazoa</taxon>
        <taxon>Ecdysozoa</taxon>
        <taxon>Nematoda</taxon>
        <taxon>Enoplea</taxon>
        <taxon>Dorylaimia</taxon>
        <taxon>Dioctophymatida</taxon>
        <taxon>Dioctophymatoidea</taxon>
        <taxon>Soboliphymatidae</taxon>
        <taxon>Soboliphyme</taxon>
    </lineage>
</organism>
<evidence type="ECO:0000313" key="2">
    <source>
        <dbReference type="Proteomes" id="UP000270296"/>
    </source>
</evidence>